<name>A0ABW8YS32_9FLAO</name>
<dbReference type="SUPFAM" id="SSF52091">
    <property type="entry name" value="SpoIIaa-like"/>
    <property type="match status" value="1"/>
</dbReference>
<accession>A0ABW8YS32</accession>
<dbReference type="InterPro" id="IPR036513">
    <property type="entry name" value="STAS_dom_sf"/>
</dbReference>
<reference evidence="1 2" key="1">
    <citation type="submission" date="2024-06" db="EMBL/GenBank/DDBJ databases">
        <authorList>
            <person name="Kaempfer P."/>
            <person name="Viver T."/>
        </authorList>
    </citation>
    <scope>NUCLEOTIDE SEQUENCE [LARGE SCALE GENOMIC DNA]</scope>
    <source>
        <strain evidence="1 2">ST-119</strain>
    </source>
</reference>
<sequence length="122" mass="13526">MIETLTNVPKNVAAFRAVGEVTKEDYEKVLVPKVQEVAKNNGEINFMYVIDTDLSDFTLGAWLRDALLGLEEFSKWNRAAIVTDSDTAVKFTNAFSVIAPGEYKGFSKNQMQEALSWVAGSN</sequence>
<dbReference type="Pfam" id="PF11964">
    <property type="entry name" value="SpoIIAA-like"/>
    <property type="match status" value="1"/>
</dbReference>
<dbReference type="RefSeq" id="WP_408083081.1">
    <property type="nucleotide sequence ID" value="NZ_JBELPZ010000001.1"/>
</dbReference>
<dbReference type="InterPro" id="IPR021866">
    <property type="entry name" value="SpoIIAA-like"/>
</dbReference>
<dbReference type="Proteomes" id="UP001629156">
    <property type="component" value="Unassembled WGS sequence"/>
</dbReference>
<dbReference type="EMBL" id="JBELPZ010000001">
    <property type="protein sequence ID" value="MFL9842854.1"/>
    <property type="molecule type" value="Genomic_DNA"/>
</dbReference>
<evidence type="ECO:0000313" key="2">
    <source>
        <dbReference type="Proteomes" id="UP001629156"/>
    </source>
</evidence>
<organism evidence="1 2">
    <name type="scientific">Flavobacterium rhizosphaerae</name>
    <dbReference type="NCBI Taxonomy" id="3163298"/>
    <lineage>
        <taxon>Bacteria</taxon>
        <taxon>Pseudomonadati</taxon>
        <taxon>Bacteroidota</taxon>
        <taxon>Flavobacteriia</taxon>
        <taxon>Flavobacteriales</taxon>
        <taxon>Flavobacteriaceae</taxon>
        <taxon>Flavobacterium</taxon>
    </lineage>
</organism>
<keyword evidence="2" id="KW-1185">Reference proteome</keyword>
<protein>
    <submittedName>
        <fullName evidence="1">STAS/SEC14 domain-containing protein</fullName>
    </submittedName>
</protein>
<gene>
    <name evidence="1" type="ORF">ABS766_00350</name>
</gene>
<dbReference type="InterPro" id="IPR038396">
    <property type="entry name" value="SpoIIAA-like_sf"/>
</dbReference>
<comment type="caution">
    <text evidence="1">The sequence shown here is derived from an EMBL/GenBank/DDBJ whole genome shotgun (WGS) entry which is preliminary data.</text>
</comment>
<proteinExistence type="predicted"/>
<evidence type="ECO:0000313" key="1">
    <source>
        <dbReference type="EMBL" id="MFL9842854.1"/>
    </source>
</evidence>
<dbReference type="Gene3D" id="3.40.50.10600">
    <property type="entry name" value="SpoIIaa-like domains"/>
    <property type="match status" value="1"/>
</dbReference>